<evidence type="ECO:0000313" key="2">
    <source>
        <dbReference type="Proteomes" id="UP000565715"/>
    </source>
</evidence>
<dbReference type="Proteomes" id="UP000565715">
    <property type="component" value="Unassembled WGS sequence"/>
</dbReference>
<gene>
    <name evidence="1" type="ORF">HGA13_17290</name>
</gene>
<dbReference type="EMBL" id="JAAXOO010000004">
    <property type="protein sequence ID" value="NKY34814.1"/>
    <property type="molecule type" value="Genomic_DNA"/>
</dbReference>
<reference evidence="1 2" key="1">
    <citation type="submission" date="2020-04" db="EMBL/GenBank/DDBJ databases">
        <title>MicrobeNet Type strains.</title>
        <authorList>
            <person name="Nicholson A.C."/>
        </authorList>
    </citation>
    <scope>NUCLEOTIDE SEQUENCE [LARGE SCALE GENOMIC DNA]</scope>
    <source>
        <strain evidence="1 2">DSM 45078</strain>
    </source>
</reference>
<keyword evidence="2" id="KW-1185">Reference proteome</keyword>
<organism evidence="1 2">
    <name type="scientific">Nocardia speluncae</name>
    <dbReference type="NCBI Taxonomy" id="419477"/>
    <lineage>
        <taxon>Bacteria</taxon>
        <taxon>Bacillati</taxon>
        <taxon>Actinomycetota</taxon>
        <taxon>Actinomycetes</taxon>
        <taxon>Mycobacteriales</taxon>
        <taxon>Nocardiaceae</taxon>
        <taxon>Nocardia</taxon>
    </lineage>
</organism>
<sequence length="45" mass="4653">MSEDGDFHNLAGDGELSTDVDFFRRGASEAGTMNSFPGCGAGVAR</sequence>
<comment type="caution">
    <text evidence="1">The sequence shown here is derived from an EMBL/GenBank/DDBJ whole genome shotgun (WGS) entry which is preliminary data.</text>
</comment>
<dbReference type="AlphaFoldDB" id="A0A846XM61"/>
<evidence type="ECO:0000313" key="1">
    <source>
        <dbReference type="EMBL" id="NKY34814.1"/>
    </source>
</evidence>
<proteinExistence type="predicted"/>
<accession>A0A846XM61</accession>
<protein>
    <submittedName>
        <fullName evidence="1">Uncharacterized protein</fullName>
    </submittedName>
</protein>
<dbReference type="RefSeq" id="WP_157112822.1">
    <property type="nucleotide sequence ID" value="NZ_JAAXOO010000004.1"/>
</dbReference>
<name>A0A846XM61_9NOCA</name>